<dbReference type="Gene3D" id="3.50.50.60">
    <property type="entry name" value="FAD/NAD(P)-binding domain"/>
    <property type="match status" value="1"/>
</dbReference>
<reference evidence="3 4" key="1">
    <citation type="submission" date="2018-07" db="EMBL/GenBank/DDBJ databases">
        <title>Diversity of Mesorhizobium strains in Brazil.</title>
        <authorList>
            <person name="Helene L.C.F."/>
            <person name="Dall'Agnol R."/>
            <person name="Delamuta J.R.M."/>
            <person name="Hungria M."/>
        </authorList>
    </citation>
    <scope>NUCLEOTIDE SEQUENCE [LARGE SCALE GENOMIC DNA]</scope>
    <source>
        <strain evidence="3 4">AC99b</strain>
    </source>
</reference>
<accession>A0A330HMR0</accession>
<comment type="caution">
    <text evidence="3">The sequence shown here is derived from an EMBL/GenBank/DDBJ whole genome shotgun (WGS) entry which is preliminary data.</text>
</comment>
<dbReference type="OrthoDB" id="9814969at2"/>
<organism evidence="3 4">
    <name type="scientific">Mesorhizobium hawassense</name>
    <dbReference type="NCBI Taxonomy" id="1209954"/>
    <lineage>
        <taxon>Bacteria</taxon>
        <taxon>Pseudomonadati</taxon>
        <taxon>Pseudomonadota</taxon>
        <taxon>Alphaproteobacteria</taxon>
        <taxon>Hyphomicrobiales</taxon>
        <taxon>Phyllobacteriaceae</taxon>
        <taxon>Mesorhizobium</taxon>
    </lineage>
</organism>
<dbReference type="Pfam" id="PF01266">
    <property type="entry name" value="DAO"/>
    <property type="match status" value="1"/>
</dbReference>
<dbReference type="InterPro" id="IPR036188">
    <property type="entry name" value="FAD/NAD-bd_sf"/>
</dbReference>
<gene>
    <name evidence="3" type="ORF">DPM33_17750</name>
</gene>
<dbReference type="PANTHER" id="PTHR13847:SF281">
    <property type="entry name" value="FAD DEPENDENT OXIDOREDUCTASE DOMAIN-CONTAINING PROTEIN"/>
    <property type="match status" value="1"/>
</dbReference>
<dbReference type="InterPro" id="IPR006076">
    <property type="entry name" value="FAD-dep_OxRdtase"/>
</dbReference>
<dbReference type="AlphaFoldDB" id="A0A330HMR0"/>
<dbReference type="Proteomes" id="UP000251558">
    <property type="component" value="Unassembled WGS sequence"/>
</dbReference>
<evidence type="ECO:0000313" key="4">
    <source>
        <dbReference type="Proteomes" id="UP000251558"/>
    </source>
</evidence>
<dbReference type="EMBL" id="QMBP01000008">
    <property type="protein sequence ID" value="RAZ89423.1"/>
    <property type="molecule type" value="Genomic_DNA"/>
</dbReference>
<proteinExistence type="predicted"/>
<dbReference type="PANTHER" id="PTHR13847">
    <property type="entry name" value="SARCOSINE DEHYDROGENASE-RELATED"/>
    <property type="match status" value="1"/>
</dbReference>
<evidence type="ECO:0000313" key="3">
    <source>
        <dbReference type="EMBL" id="RAZ89423.1"/>
    </source>
</evidence>
<name>A0A330HMR0_9HYPH</name>
<dbReference type="GO" id="GO:0005737">
    <property type="term" value="C:cytoplasm"/>
    <property type="evidence" value="ECO:0007669"/>
    <property type="project" value="TreeGrafter"/>
</dbReference>
<evidence type="ECO:0000256" key="1">
    <source>
        <dbReference type="ARBA" id="ARBA00023002"/>
    </source>
</evidence>
<keyword evidence="4" id="KW-1185">Reference proteome</keyword>
<protein>
    <recommendedName>
        <fullName evidence="2">FAD dependent oxidoreductase domain-containing protein</fullName>
    </recommendedName>
</protein>
<dbReference type="GO" id="GO:0016491">
    <property type="term" value="F:oxidoreductase activity"/>
    <property type="evidence" value="ECO:0007669"/>
    <property type="project" value="UniProtKB-KW"/>
</dbReference>
<dbReference type="Gene3D" id="3.30.9.10">
    <property type="entry name" value="D-Amino Acid Oxidase, subunit A, domain 2"/>
    <property type="match status" value="1"/>
</dbReference>
<keyword evidence="1" id="KW-0560">Oxidoreductase</keyword>
<sequence>MRRSSLKLCAQQAERDCRSGALTGQARSRLLPAIVPARVDRPFGLFFTSTLKAELLANTQRELFCGEPTKDFTMSTPNLDTSSMDPVLWSKTLLEPAIRFPRLEEDQSADVVVVGAGFCGLNAAIHAARNGASVVLVDARTVGSGASGRNGGNSIPQFPGTMTPSDVASILGSRKARALAELVVAGSDMVFRQAAELQINCSQAQHGWMQPAHSQRSLSRVRRSFEEWQAFGAPVEWHSAADVHDLLGAAGYIGGWSNPTGGSLNPYGLALGLAKAAQKAGVRIFENTAVRRIEHANASPVLVCSEGRIKAGTVLIATGGYTDDAFAGVQRSAIPVYLYQVATKPLRPELREHIMRTMMCFSDCRKSGGFGRLDAEGRIITGGAVFALGVGQRYGVNHCRNRLKLLYPQLTDQDLAFESYWEGFCAISETKLPHVLRLGANIFSITGFSTRGVNLAHSLGRLLGEFAAGRKRLDDIPVALWERRRDVAYWYLKSHAARYAFPWFQVLDRIGLS</sequence>
<evidence type="ECO:0000259" key="2">
    <source>
        <dbReference type="Pfam" id="PF01266"/>
    </source>
</evidence>
<dbReference type="SUPFAM" id="SSF51905">
    <property type="entry name" value="FAD/NAD(P)-binding domain"/>
    <property type="match status" value="1"/>
</dbReference>
<feature type="domain" description="FAD dependent oxidoreductase" evidence="2">
    <location>
        <begin position="110"/>
        <end position="465"/>
    </location>
</feature>